<dbReference type="InterPro" id="IPR036457">
    <property type="entry name" value="PPM-type-like_dom_sf"/>
</dbReference>
<gene>
    <name evidence="7" type="ORF">TrCOL_g8569</name>
</gene>
<organism evidence="7 8">
    <name type="scientific">Triparma columacea</name>
    <dbReference type="NCBI Taxonomy" id="722753"/>
    <lineage>
        <taxon>Eukaryota</taxon>
        <taxon>Sar</taxon>
        <taxon>Stramenopiles</taxon>
        <taxon>Ochrophyta</taxon>
        <taxon>Bolidophyceae</taxon>
        <taxon>Parmales</taxon>
        <taxon>Triparmaceae</taxon>
        <taxon>Triparma</taxon>
    </lineage>
</organism>
<dbReference type="OrthoDB" id="10264738at2759"/>
<dbReference type="PROSITE" id="PS51746">
    <property type="entry name" value="PPM_2"/>
    <property type="match status" value="1"/>
</dbReference>
<dbReference type="PROSITE" id="PS01032">
    <property type="entry name" value="PPM_1"/>
    <property type="match status" value="1"/>
</dbReference>
<dbReference type="Pfam" id="PF00481">
    <property type="entry name" value="PP2C"/>
    <property type="match status" value="1"/>
</dbReference>
<keyword evidence="3 5" id="KW-0378">Hydrolase</keyword>
<evidence type="ECO:0000256" key="5">
    <source>
        <dbReference type="RuleBase" id="RU003465"/>
    </source>
</evidence>
<accession>A0A9W7L778</accession>
<dbReference type="AlphaFoldDB" id="A0A9W7L778"/>
<dbReference type="GO" id="GO:0046872">
    <property type="term" value="F:metal ion binding"/>
    <property type="evidence" value="ECO:0007669"/>
    <property type="project" value="UniProtKB-KW"/>
</dbReference>
<reference evidence="8" key="1">
    <citation type="journal article" date="2023" name="Commun. Biol.">
        <title>Genome analysis of Parmales, the sister group of diatoms, reveals the evolutionary specialization of diatoms from phago-mixotrophs to photoautotrophs.</title>
        <authorList>
            <person name="Ban H."/>
            <person name="Sato S."/>
            <person name="Yoshikawa S."/>
            <person name="Yamada K."/>
            <person name="Nakamura Y."/>
            <person name="Ichinomiya M."/>
            <person name="Sato N."/>
            <person name="Blanc-Mathieu R."/>
            <person name="Endo H."/>
            <person name="Kuwata A."/>
            <person name="Ogata H."/>
        </authorList>
    </citation>
    <scope>NUCLEOTIDE SEQUENCE [LARGE SCALE GENOMIC DNA]</scope>
</reference>
<dbReference type="InterPro" id="IPR015655">
    <property type="entry name" value="PP2C"/>
</dbReference>
<proteinExistence type="inferred from homology"/>
<protein>
    <recommendedName>
        <fullName evidence="6">PPM-type phosphatase domain-containing protein</fullName>
    </recommendedName>
</protein>
<evidence type="ECO:0000256" key="4">
    <source>
        <dbReference type="ARBA" id="ARBA00022912"/>
    </source>
</evidence>
<keyword evidence="8" id="KW-1185">Reference proteome</keyword>
<keyword evidence="4 5" id="KW-0904">Protein phosphatase</keyword>
<sequence>MAFFLDVAQSILSTVGLVEPISEAKAIGSCIEQNARHRKTQEDFLTVHATFPATATSSSSSSSSSSTQQEPFTLLSIYDGHGGADAALFASKNLPTYLADTLSFSGGGAEGDEEGDSVLLALSAAYDKTDMELSKIDKSHLDISLQQGTCATNVLVRGGLIYTANVGDSDCCYYEVKDGKVDSKTLTIPHRCSNEAEAKRIKDAGGFIFRNRVSGTLAVTRALGHRDEKEFISGTPHLSKTEAKEGGWIVIASDGIWDYLGKDDVGEIVKSGKEEGASADAICERIKDKVMSKYSRDNIAIILMFL</sequence>
<evidence type="ECO:0000256" key="2">
    <source>
        <dbReference type="ARBA" id="ARBA00022723"/>
    </source>
</evidence>
<evidence type="ECO:0000256" key="3">
    <source>
        <dbReference type="ARBA" id="ARBA00022801"/>
    </source>
</evidence>
<dbReference type="InterPro" id="IPR000222">
    <property type="entry name" value="PP2C_BS"/>
</dbReference>
<dbReference type="InterPro" id="IPR001932">
    <property type="entry name" value="PPM-type_phosphatase-like_dom"/>
</dbReference>
<evidence type="ECO:0000256" key="1">
    <source>
        <dbReference type="ARBA" id="ARBA00004170"/>
    </source>
</evidence>
<evidence type="ECO:0000313" key="7">
    <source>
        <dbReference type="EMBL" id="GMI37734.1"/>
    </source>
</evidence>
<comment type="caution">
    <text evidence="7">The sequence shown here is derived from an EMBL/GenBank/DDBJ whole genome shotgun (WGS) entry which is preliminary data.</text>
</comment>
<dbReference type="GO" id="GO:0004722">
    <property type="term" value="F:protein serine/threonine phosphatase activity"/>
    <property type="evidence" value="ECO:0007669"/>
    <property type="project" value="InterPro"/>
</dbReference>
<dbReference type="Gene3D" id="3.60.40.10">
    <property type="entry name" value="PPM-type phosphatase domain"/>
    <property type="match status" value="1"/>
</dbReference>
<name>A0A9W7L778_9STRA</name>
<dbReference type="PANTHER" id="PTHR13832">
    <property type="entry name" value="PROTEIN PHOSPHATASE 2C"/>
    <property type="match status" value="1"/>
</dbReference>
<evidence type="ECO:0000313" key="8">
    <source>
        <dbReference type="Proteomes" id="UP001165065"/>
    </source>
</evidence>
<dbReference type="SMART" id="SM00332">
    <property type="entry name" value="PP2Cc"/>
    <property type="match status" value="1"/>
</dbReference>
<feature type="domain" description="PPM-type phosphatase" evidence="6">
    <location>
        <begin position="55"/>
        <end position="306"/>
    </location>
</feature>
<evidence type="ECO:0000259" key="6">
    <source>
        <dbReference type="PROSITE" id="PS51746"/>
    </source>
</evidence>
<keyword evidence="2" id="KW-0479">Metal-binding</keyword>
<dbReference type="SUPFAM" id="SSF81606">
    <property type="entry name" value="PP2C-like"/>
    <property type="match status" value="1"/>
</dbReference>
<dbReference type="PANTHER" id="PTHR13832:SF818">
    <property type="entry name" value="SD03870P"/>
    <property type="match status" value="1"/>
</dbReference>
<dbReference type="GO" id="GO:0016020">
    <property type="term" value="C:membrane"/>
    <property type="evidence" value="ECO:0007669"/>
    <property type="project" value="UniProtKB-SubCell"/>
</dbReference>
<comment type="subcellular location">
    <subcellularLocation>
        <location evidence="1">Membrane</location>
        <topology evidence="1">Peripheral membrane protein</topology>
    </subcellularLocation>
</comment>
<comment type="similarity">
    <text evidence="5">Belongs to the PP2C family.</text>
</comment>
<dbReference type="CDD" id="cd00143">
    <property type="entry name" value="PP2Cc"/>
    <property type="match status" value="1"/>
</dbReference>
<dbReference type="EMBL" id="BRYA01001016">
    <property type="protein sequence ID" value="GMI37734.1"/>
    <property type="molecule type" value="Genomic_DNA"/>
</dbReference>
<dbReference type="Proteomes" id="UP001165065">
    <property type="component" value="Unassembled WGS sequence"/>
</dbReference>